<dbReference type="AlphaFoldDB" id="S1NEN8"/>
<protein>
    <submittedName>
        <fullName evidence="1">Uncharacterized protein</fullName>
    </submittedName>
</protein>
<dbReference type="EMBL" id="ASWJ01000003">
    <property type="protein sequence ID" value="EOW87487.1"/>
    <property type="molecule type" value="Genomic_DNA"/>
</dbReference>
<name>S1NEN8_9ENTE</name>
<dbReference type="RefSeq" id="WP_016182836.1">
    <property type="nucleotide sequence ID" value="NZ_KE136347.1"/>
</dbReference>
<evidence type="ECO:0000313" key="2">
    <source>
        <dbReference type="Proteomes" id="UP000014113"/>
    </source>
</evidence>
<gene>
    <name evidence="1" type="ORF">I568_00531</name>
</gene>
<reference evidence="1 2" key="1">
    <citation type="submission" date="2013-03" db="EMBL/GenBank/DDBJ databases">
        <title>The Genome Sequence of Enterococcus columbae ATCC_51263 (PacBio/Illumina hybrid assembly).</title>
        <authorList>
            <consortium name="The Broad Institute Genomics Platform"/>
            <consortium name="The Broad Institute Genome Sequencing Center for Infectious Disease"/>
            <person name="Earl A."/>
            <person name="Russ C."/>
            <person name="Gilmore M."/>
            <person name="Surin D."/>
            <person name="Walker B."/>
            <person name="Young S."/>
            <person name="Zeng Q."/>
            <person name="Gargeya S."/>
            <person name="Fitzgerald M."/>
            <person name="Haas B."/>
            <person name="Abouelleil A."/>
            <person name="Allen A.W."/>
            <person name="Alvarado L."/>
            <person name="Arachchi H.M."/>
            <person name="Berlin A.M."/>
            <person name="Chapman S.B."/>
            <person name="Gainer-Dewar J."/>
            <person name="Goldberg J."/>
            <person name="Griggs A."/>
            <person name="Gujja S."/>
            <person name="Hansen M."/>
            <person name="Howarth C."/>
            <person name="Imamovic A."/>
            <person name="Ireland A."/>
            <person name="Larimer J."/>
            <person name="McCowan C."/>
            <person name="Murphy C."/>
            <person name="Pearson M."/>
            <person name="Poon T.W."/>
            <person name="Priest M."/>
            <person name="Roberts A."/>
            <person name="Saif S."/>
            <person name="Shea T."/>
            <person name="Sisk P."/>
            <person name="Sykes S."/>
            <person name="Wortman J."/>
            <person name="Nusbaum C."/>
            <person name="Birren B."/>
        </authorList>
    </citation>
    <scope>NUCLEOTIDE SEQUENCE [LARGE SCALE GENOMIC DNA]</scope>
    <source>
        <strain evidence="1 2">ATCC 51263</strain>
    </source>
</reference>
<dbReference type="Proteomes" id="UP000014113">
    <property type="component" value="Unassembled WGS sequence"/>
</dbReference>
<sequence>MMEEMVLISTKATSTQPPVNNEEFQQHLTIQSDGSVLFKAYYVDLASADNQSLARMIHKKIDFRQCKQFFYIIRQLLSEYRGNQSYSSKQSTWQLVFKHEGQSEVYTGLLDGKLNYRGQSLTYILQKTLGIEQLLAFGPVKDQTDALIGVTKKANVTYLPNHEHLNQTIKGLKDCVLSLSLKRDHQLYVENKILEIRYTLELGPAEYRAIQAAMQLERIVKKYTLIQEQIVNGEPISLPKIDEQLSQSYAYQEDYLLHKLKRLNQAIVFQREYGLENFVEQVSTLDELYCKISLHIHPDLFPNLASEVQELYQNALIAYHQGDVFTLNMIATVVSNQNVEQQNTHSFADLFAEQKRLHALKDLIKEELVQLDDEYPSALKQYVNTQEQVTTQRDFLNEQADESIKAIQDYQAKIDILLK</sequence>
<dbReference type="STRING" id="1121865.OMW_00673"/>
<keyword evidence="2" id="KW-1185">Reference proteome</keyword>
<dbReference type="eggNOG" id="COG0484">
    <property type="taxonomic scope" value="Bacteria"/>
</dbReference>
<organism evidence="1 2">
    <name type="scientific">Enterococcus columbae DSM 7374 = ATCC 51263</name>
    <dbReference type="NCBI Taxonomy" id="1121865"/>
    <lineage>
        <taxon>Bacteria</taxon>
        <taxon>Bacillati</taxon>
        <taxon>Bacillota</taxon>
        <taxon>Bacilli</taxon>
        <taxon>Lactobacillales</taxon>
        <taxon>Enterococcaceae</taxon>
        <taxon>Enterococcus</taxon>
    </lineage>
</organism>
<comment type="caution">
    <text evidence="1">The sequence shown here is derived from an EMBL/GenBank/DDBJ whole genome shotgun (WGS) entry which is preliminary data.</text>
</comment>
<accession>S1NEN8</accession>
<dbReference type="PATRIC" id="fig|1121865.3.peg.663"/>
<proteinExistence type="predicted"/>
<evidence type="ECO:0000313" key="1">
    <source>
        <dbReference type="EMBL" id="EOW87487.1"/>
    </source>
</evidence>